<dbReference type="Proteomes" id="UP000035680">
    <property type="component" value="Unassembled WGS sequence"/>
</dbReference>
<sequence length="340" mass="39260">MNLEVSKIYQCIILTLIFSSFIKEISCHIFDSNFNEKNEVEIKQNYDIDEFSNSELFEYRSIKKPDPTTNFMYPLSFQKYLFSTVYESAEKCGGHPLRDDEEKLYAYIIISENSNISIQSDIIVILKCIFKELLYNTTAIKYVEEKEFCSKINVQGKNVLFIHLHESPTAKVSKNDNEGYKSGIKNVEDKFPCAFLPSGDGKVYVSLNVIGKVYKYSSYSVTGEVVTKYGQHVTFLNEVGMQDRFLATSSDSTAIDLKPFIEVSLQTDSGYSYFTKKSSSIKDVLYDLLNAITFMIDTPNWFKSKKQLVNMLPTHRYTELDIKPHKSEYNIYKEKLKEYG</sequence>
<reference evidence="2" key="2">
    <citation type="submission" date="2015-08" db="UniProtKB">
        <authorList>
            <consortium name="WormBaseParasite"/>
        </authorList>
    </citation>
    <scope>IDENTIFICATION</scope>
</reference>
<protein>
    <submittedName>
        <fullName evidence="2">Secreted ookinete protein</fullName>
    </submittedName>
</protein>
<evidence type="ECO:0000313" key="2">
    <source>
        <dbReference type="WBParaSite" id="SVE_1621800.1"/>
    </source>
</evidence>
<evidence type="ECO:0000313" key="1">
    <source>
        <dbReference type="Proteomes" id="UP000035680"/>
    </source>
</evidence>
<reference evidence="1" key="1">
    <citation type="submission" date="2014-07" db="EMBL/GenBank/DDBJ databases">
        <authorList>
            <person name="Martin A.A"/>
            <person name="De Silva N."/>
        </authorList>
    </citation>
    <scope>NUCLEOTIDE SEQUENCE</scope>
</reference>
<proteinExistence type="predicted"/>
<name>A0A0K0FV54_STRVS</name>
<accession>A0A0K0FV54</accession>
<keyword evidence="1" id="KW-1185">Reference proteome</keyword>
<organism evidence="1 2">
    <name type="scientific">Strongyloides venezuelensis</name>
    <name type="common">Threadworm</name>
    <dbReference type="NCBI Taxonomy" id="75913"/>
    <lineage>
        <taxon>Eukaryota</taxon>
        <taxon>Metazoa</taxon>
        <taxon>Ecdysozoa</taxon>
        <taxon>Nematoda</taxon>
        <taxon>Chromadorea</taxon>
        <taxon>Rhabditida</taxon>
        <taxon>Tylenchina</taxon>
        <taxon>Panagrolaimomorpha</taxon>
        <taxon>Strongyloidoidea</taxon>
        <taxon>Strongyloididae</taxon>
        <taxon>Strongyloides</taxon>
    </lineage>
</organism>
<dbReference type="WBParaSite" id="SVE_1621800.1">
    <property type="protein sequence ID" value="SVE_1621800.1"/>
    <property type="gene ID" value="SVE_1621800"/>
</dbReference>
<dbReference type="AlphaFoldDB" id="A0A0K0FV54"/>